<dbReference type="InterPro" id="IPR008921">
    <property type="entry name" value="DNA_pol3_clamp-load_cplx_C"/>
</dbReference>
<comment type="similarity">
    <text evidence="6">Belongs to the DNA polymerase HolA subunit family.</text>
</comment>
<evidence type="ECO:0000256" key="5">
    <source>
        <dbReference type="ARBA" id="ARBA00022932"/>
    </source>
</evidence>
<keyword evidence="3" id="KW-0548">Nucleotidyltransferase</keyword>
<dbReference type="PANTHER" id="PTHR34388:SF1">
    <property type="entry name" value="DNA POLYMERASE III SUBUNIT DELTA"/>
    <property type="match status" value="1"/>
</dbReference>
<evidence type="ECO:0000256" key="1">
    <source>
        <dbReference type="ARBA" id="ARBA00012417"/>
    </source>
</evidence>
<keyword evidence="2" id="KW-0808">Transferase</keyword>
<keyword evidence="4" id="KW-0235">DNA replication</keyword>
<accession>A0A0P1EKP8</accession>
<name>A0A0P1EKP8_9RHOB</name>
<evidence type="ECO:0000256" key="3">
    <source>
        <dbReference type="ARBA" id="ARBA00022695"/>
    </source>
</evidence>
<evidence type="ECO:0000313" key="9">
    <source>
        <dbReference type="Proteomes" id="UP000054823"/>
    </source>
</evidence>
<dbReference type="Proteomes" id="UP000054823">
    <property type="component" value="Unassembled WGS sequence"/>
</dbReference>
<keyword evidence="5" id="KW-0239">DNA-directed DNA polymerase</keyword>
<dbReference type="PANTHER" id="PTHR34388">
    <property type="entry name" value="DNA POLYMERASE III SUBUNIT DELTA"/>
    <property type="match status" value="1"/>
</dbReference>
<protein>
    <recommendedName>
        <fullName evidence="1">DNA-directed DNA polymerase</fullName>
        <ecNumber evidence="1">2.7.7.7</ecNumber>
    </recommendedName>
</protein>
<evidence type="ECO:0000256" key="4">
    <source>
        <dbReference type="ARBA" id="ARBA00022705"/>
    </source>
</evidence>
<comment type="catalytic activity">
    <reaction evidence="7">
        <text>DNA(n) + a 2'-deoxyribonucleoside 5'-triphosphate = DNA(n+1) + diphosphate</text>
        <dbReference type="Rhea" id="RHEA:22508"/>
        <dbReference type="Rhea" id="RHEA-COMP:17339"/>
        <dbReference type="Rhea" id="RHEA-COMP:17340"/>
        <dbReference type="ChEBI" id="CHEBI:33019"/>
        <dbReference type="ChEBI" id="CHEBI:61560"/>
        <dbReference type="ChEBI" id="CHEBI:173112"/>
        <dbReference type="EC" id="2.7.7.7"/>
    </reaction>
</comment>
<keyword evidence="9" id="KW-1185">Reference proteome</keyword>
<evidence type="ECO:0000256" key="6">
    <source>
        <dbReference type="ARBA" id="ARBA00034754"/>
    </source>
</evidence>
<dbReference type="STRING" id="321267.SHM7688_00497"/>
<gene>
    <name evidence="8" type="ORF">SHM7688_00497</name>
</gene>
<dbReference type="SUPFAM" id="SSF48019">
    <property type="entry name" value="post-AAA+ oligomerization domain-like"/>
    <property type="match status" value="1"/>
</dbReference>
<dbReference type="EC" id="2.7.7.7" evidence="1"/>
<dbReference type="InterPro" id="IPR027417">
    <property type="entry name" value="P-loop_NTPase"/>
</dbReference>
<organism evidence="8 9">
    <name type="scientific">Shimia marina</name>
    <dbReference type="NCBI Taxonomy" id="321267"/>
    <lineage>
        <taxon>Bacteria</taxon>
        <taxon>Pseudomonadati</taxon>
        <taxon>Pseudomonadota</taxon>
        <taxon>Alphaproteobacteria</taxon>
        <taxon>Rhodobacterales</taxon>
        <taxon>Roseobacteraceae</taxon>
    </lineage>
</organism>
<dbReference type="NCBIfam" id="TIGR01128">
    <property type="entry name" value="holA"/>
    <property type="match status" value="1"/>
</dbReference>
<evidence type="ECO:0000256" key="2">
    <source>
        <dbReference type="ARBA" id="ARBA00022679"/>
    </source>
</evidence>
<dbReference type="RefSeq" id="WP_058238434.1">
    <property type="nucleotide sequence ID" value="NZ_CYPW01000006.1"/>
</dbReference>
<dbReference type="InterPro" id="IPR005790">
    <property type="entry name" value="DNA_polIII_delta"/>
</dbReference>
<dbReference type="GO" id="GO:0003677">
    <property type="term" value="F:DNA binding"/>
    <property type="evidence" value="ECO:0007669"/>
    <property type="project" value="InterPro"/>
</dbReference>
<proteinExistence type="inferred from homology"/>
<evidence type="ECO:0000313" key="8">
    <source>
        <dbReference type="EMBL" id="CUH51064.1"/>
    </source>
</evidence>
<dbReference type="GO" id="GO:0003887">
    <property type="term" value="F:DNA-directed DNA polymerase activity"/>
    <property type="evidence" value="ECO:0007669"/>
    <property type="project" value="UniProtKB-KW"/>
</dbReference>
<dbReference type="AlphaFoldDB" id="A0A0P1EKP8"/>
<dbReference type="EMBL" id="CYPW01000006">
    <property type="protein sequence ID" value="CUH51064.1"/>
    <property type="molecule type" value="Genomic_DNA"/>
</dbReference>
<evidence type="ECO:0000256" key="7">
    <source>
        <dbReference type="ARBA" id="ARBA00049244"/>
    </source>
</evidence>
<reference evidence="8 9" key="1">
    <citation type="submission" date="2015-09" db="EMBL/GenBank/DDBJ databases">
        <authorList>
            <consortium name="Swine Surveillance"/>
        </authorList>
    </citation>
    <scope>NUCLEOTIDE SEQUENCE [LARGE SCALE GENOMIC DNA]</scope>
    <source>
        <strain evidence="8 9">CECT 7688</strain>
    </source>
</reference>
<dbReference type="GO" id="GO:0006261">
    <property type="term" value="P:DNA-templated DNA replication"/>
    <property type="evidence" value="ECO:0007669"/>
    <property type="project" value="TreeGrafter"/>
</dbReference>
<dbReference type="Gene3D" id="3.40.50.300">
    <property type="entry name" value="P-loop containing nucleotide triphosphate hydrolases"/>
    <property type="match status" value="1"/>
</dbReference>
<dbReference type="GO" id="GO:0009360">
    <property type="term" value="C:DNA polymerase III complex"/>
    <property type="evidence" value="ECO:0007669"/>
    <property type="project" value="TreeGrafter"/>
</dbReference>
<dbReference type="Gene3D" id="1.20.272.10">
    <property type="match status" value="1"/>
</dbReference>
<sequence length="343" mass="37153">MKLSARDANRYFGHPEADRTGMLIYGPDAMRVALKRQELIAALIGPQGEEEMRLTRIPGAELRKDKARLHDAIKEVSFFPGPRVAFVEDTNDTAAPAVLAALEDWAPGDAQIVVTAGQLKASSKIRKAFETHNNAYAVGIYNDPPSREEIEADLKAAGLKEIEHEAMTDLANLARELDPGDFRQTCEKLALYKFKDDLPVTSGDVAACAPASTEAALDDVLNIVAEGRAQELGPVLRKLEAQGVNPVLLLISATRHFRALYAAAADPGGASAGIARMRPPIFGPRRDRMVRQASGWGAVKLEQALSGLTDTDLQLRSAGQRAPEMALVERLFLRLAMLARRGG</sequence>
<dbReference type="OrthoDB" id="9804983at2"/>